<dbReference type="STRING" id="151549.A0A4C1TIZ0"/>
<dbReference type="PANTHER" id="PTHR47027:SF30">
    <property type="entry name" value="THAP-TYPE DOMAIN-CONTAINING PROTEIN"/>
    <property type="match status" value="1"/>
</dbReference>
<reference evidence="1 2" key="1">
    <citation type="journal article" date="2019" name="Commun. Biol.">
        <title>The bagworm genome reveals a unique fibroin gene that provides high tensile strength.</title>
        <authorList>
            <person name="Kono N."/>
            <person name="Nakamura H."/>
            <person name="Ohtoshi R."/>
            <person name="Tomita M."/>
            <person name="Numata K."/>
            <person name="Arakawa K."/>
        </authorList>
    </citation>
    <scope>NUCLEOTIDE SEQUENCE [LARGE SCALE GENOMIC DNA]</scope>
</reference>
<dbReference type="AlphaFoldDB" id="A0A4C1TIZ0"/>
<proteinExistence type="predicted"/>
<name>A0A4C1TIZ0_EUMVA</name>
<gene>
    <name evidence="1" type="ORF">EVAR_6906_1</name>
</gene>
<evidence type="ECO:0000313" key="1">
    <source>
        <dbReference type="EMBL" id="GBP13560.1"/>
    </source>
</evidence>
<protein>
    <submittedName>
        <fullName evidence="1">Uncharacterized protein</fullName>
    </submittedName>
</protein>
<dbReference type="EMBL" id="BGZK01000058">
    <property type="protein sequence ID" value="GBP13560.1"/>
    <property type="molecule type" value="Genomic_DNA"/>
</dbReference>
<dbReference type="Proteomes" id="UP000299102">
    <property type="component" value="Unassembled WGS sequence"/>
</dbReference>
<accession>A0A4C1TIZ0</accession>
<dbReference type="OrthoDB" id="425681at2759"/>
<organism evidence="1 2">
    <name type="scientific">Eumeta variegata</name>
    <name type="common">Bagworm moth</name>
    <name type="synonym">Eumeta japonica</name>
    <dbReference type="NCBI Taxonomy" id="151549"/>
    <lineage>
        <taxon>Eukaryota</taxon>
        <taxon>Metazoa</taxon>
        <taxon>Ecdysozoa</taxon>
        <taxon>Arthropoda</taxon>
        <taxon>Hexapoda</taxon>
        <taxon>Insecta</taxon>
        <taxon>Pterygota</taxon>
        <taxon>Neoptera</taxon>
        <taxon>Endopterygota</taxon>
        <taxon>Lepidoptera</taxon>
        <taxon>Glossata</taxon>
        <taxon>Ditrysia</taxon>
        <taxon>Tineoidea</taxon>
        <taxon>Psychidae</taxon>
        <taxon>Oiketicinae</taxon>
        <taxon>Eumeta</taxon>
    </lineage>
</organism>
<dbReference type="PANTHER" id="PTHR47027">
    <property type="entry name" value="REVERSE TRANSCRIPTASE DOMAIN-CONTAINING PROTEIN"/>
    <property type="match status" value="1"/>
</dbReference>
<comment type="caution">
    <text evidence="1">The sequence shown here is derived from an EMBL/GenBank/DDBJ whole genome shotgun (WGS) entry which is preliminary data.</text>
</comment>
<keyword evidence="2" id="KW-1185">Reference proteome</keyword>
<sequence length="110" mass="12716">MIAKLYPKIVIERVENETENKIWDVLARFRKRMGWVGWDGALKNNTFVDLEKGYYRVKRNDLWRNLSMHGVSSGLIRALQSLCRDYSACVRINGANTDWFNISQGCVASS</sequence>
<evidence type="ECO:0000313" key="2">
    <source>
        <dbReference type="Proteomes" id="UP000299102"/>
    </source>
</evidence>